<sequence length="59" mass="6746">MPEPEGRYMRYAFTIAVRAGITTYDSIYIAQALRRRILLTSDKERTNTVKGLGIPIILM</sequence>
<protein>
    <recommendedName>
        <fullName evidence="3">PIN domain-containing protein</fullName>
    </recommendedName>
</protein>
<reference evidence="2" key="1">
    <citation type="submission" date="2022-09" db="EMBL/GenBank/DDBJ databases">
        <title>Complete genome sequence of Vulcanisaeta souniana.</title>
        <authorList>
            <person name="Kato S."/>
            <person name="Itoh T."/>
            <person name="Ohkuma M."/>
        </authorList>
    </citation>
    <scope>NUCLEOTIDE SEQUENCE [LARGE SCALE GENOMIC DNA]</scope>
    <source>
        <strain evidence="2">JCM 11219</strain>
    </source>
</reference>
<dbReference type="InterPro" id="IPR029060">
    <property type="entry name" value="PIN-like_dom_sf"/>
</dbReference>
<evidence type="ECO:0000313" key="2">
    <source>
        <dbReference type="Proteomes" id="UP001060771"/>
    </source>
</evidence>
<organism evidence="1 2">
    <name type="scientific">Vulcanisaeta souniana JCM 11219</name>
    <dbReference type="NCBI Taxonomy" id="1293586"/>
    <lineage>
        <taxon>Archaea</taxon>
        <taxon>Thermoproteota</taxon>
        <taxon>Thermoprotei</taxon>
        <taxon>Thermoproteales</taxon>
        <taxon>Thermoproteaceae</taxon>
        <taxon>Vulcanisaeta</taxon>
    </lineage>
</organism>
<proteinExistence type="predicted"/>
<dbReference type="InterPro" id="IPR044153">
    <property type="entry name" value="PIN_Pae0151-like"/>
</dbReference>
<keyword evidence="2" id="KW-1185">Reference proteome</keyword>
<accession>A0ABN6SRJ6</accession>
<dbReference type="CDD" id="cd09873">
    <property type="entry name" value="PIN_Pae0151-like"/>
    <property type="match status" value="1"/>
</dbReference>
<dbReference type="EMBL" id="AP026830">
    <property type="protein sequence ID" value="BDR92447.1"/>
    <property type="molecule type" value="Genomic_DNA"/>
</dbReference>
<gene>
    <name evidence="1" type="ORF">Vsou_15400</name>
</gene>
<evidence type="ECO:0000313" key="1">
    <source>
        <dbReference type="EMBL" id="BDR92447.1"/>
    </source>
</evidence>
<evidence type="ECO:0008006" key="3">
    <source>
        <dbReference type="Google" id="ProtNLM"/>
    </source>
</evidence>
<name>A0ABN6SRJ6_9CREN</name>
<dbReference type="SUPFAM" id="SSF88723">
    <property type="entry name" value="PIN domain-like"/>
    <property type="match status" value="1"/>
</dbReference>
<dbReference type="Gene3D" id="3.40.50.1010">
    <property type="entry name" value="5'-nuclease"/>
    <property type="match status" value="1"/>
</dbReference>
<dbReference type="Proteomes" id="UP001060771">
    <property type="component" value="Chromosome"/>
</dbReference>